<proteinExistence type="inferred from homology"/>
<accession>A0AA42CDB2</accession>
<comment type="similarity">
    <text evidence="3">Belongs to the bacterial solute-binding protein 5 family.</text>
</comment>
<evidence type="ECO:0000259" key="9">
    <source>
        <dbReference type="Pfam" id="PF00496"/>
    </source>
</evidence>
<dbReference type="GO" id="GO:1904680">
    <property type="term" value="F:peptide transmembrane transporter activity"/>
    <property type="evidence" value="ECO:0007669"/>
    <property type="project" value="TreeGrafter"/>
</dbReference>
<keyword evidence="7" id="KW-0574">Periplasm</keyword>
<dbReference type="Gene3D" id="3.10.105.10">
    <property type="entry name" value="Dipeptide-binding Protein, Domain 3"/>
    <property type="match status" value="1"/>
</dbReference>
<dbReference type="GO" id="GO:0030288">
    <property type="term" value="C:outer membrane-bounded periplasmic space"/>
    <property type="evidence" value="ECO:0007669"/>
    <property type="project" value="TreeGrafter"/>
</dbReference>
<evidence type="ECO:0000256" key="7">
    <source>
        <dbReference type="ARBA" id="ARBA00022764"/>
    </source>
</evidence>
<dbReference type="Proteomes" id="UP001165679">
    <property type="component" value="Unassembled WGS sequence"/>
</dbReference>
<evidence type="ECO:0000256" key="1">
    <source>
        <dbReference type="ARBA" id="ARBA00003489"/>
    </source>
</evidence>
<reference evidence="10" key="2">
    <citation type="submission" date="2022-10" db="EMBL/GenBank/DDBJ databases">
        <authorList>
            <person name="Trinh H.N."/>
        </authorList>
    </citation>
    <scope>NUCLEOTIDE SEQUENCE</scope>
    <source>
        <strain evidence="10">RN2-1</strain>
    </source>
</reference>
<evidence type="ECO:0000313" key="11">
    <source>
        <dbReference type="Proteomes" id="UP001165679"/>
    </source>
</evidence>
<dbReference type="RefSeq" id="WP_264712151.1">
    <property type="nucleotide sequence ID" value="NZ_JAPDNT010000001.1"/>
</dbReference>
<evidence type="ECO:0000256" key="8">
    <source>
        <dbReference type="SAM" id="SignalP"/>
    </source>
</evidence>
<dbReference type="PROSITE" id="PS01040">
    <property type="entry name" value="SBP_BACTERIAL_5"/>
    <property type="match status" value="1"/>
</dbReference>
<evidence type="ECO:0000256" key="5">
    <source>
        <dbReference type="ARBA" id="ARBA00022448"/>
    </source>
</evidence>
<dbReference type="EMBL" id="JAPDNT010000001">
    <property type="protein sequence ID" value="MCW3473569.1"/>
    <property type="molecule type" value="Genomic_DNA"/>
</dbReference>
<dbReference type="Gene3D" id="3.40.190.10">
    <property type="entry name" value="Periplasmic binding protein-like II"/>
    <property type="match status" value="1"/>
</dbReference>
<dbReference type="GO" id="GO:0042938">
    <property type="term" value="P:dipeptide transport"/>
    <property type="evidence" value="ECO:0007669"/>
    <property type="project" value="TreeGrafter"/>
</dbReference>
<dbReference type="PIRSF" id="PIRSF002741">
    <property type="entry name" value="MppA"/>
    <property type="match status" value="1"/>
</dbReference>
<dbReference type="Gene3D" id="3.90.76.10">
    <property type="entry name" value="Dipeptide-binding Protein, Domain 1"/>
    <property type="match status" value="1"/>
</dbReference>
<dbReference type="PANTHER" id="PTHR30290:SF32">
    <property type="entry name" value="GLUTATHIONE-BINDING PROTEIN GSIB"/>
    <property type="match status" value="1"/>
</dbReference>
<gene>
    <name evidence="10" type="ORF">OL599_03175</name>
</gene>
<sequence>MTRLLPRLVLSAALAAASAAPALAAKDLVIGVEANMPHLDPANTNDTLSQTAERLMYQGLMGFDKDMKLIPALAEKYEASEDAKEFVFHLRRGVKFHDGTPFNAAAVKTNIDRVANPDNRLSRRSLVSMIAHTDVVDEYTVKFVLSSPFGAFVNNMAHPGTFMISPKALAEYGKDIATHPTGTGPYKFVSFATDTLKVVKNPDYWRPGVPKVDTVTFRAVPESGSRFAMLQTGEAQFIYPLPAELVKAAQANPNLAVINAPSIVARYVAMNNMKKPFDDIRVRQALNYAIDKNAYGRIVFSGYSTPMDAPIPSDLGFYSKQGVWPYDPAKAKALLAEAGYPNGFETELWGGTSTAVKRGMEFIQQQLAAVGVKVTVAPLEAGVATAKLWNVQSPADATMQMNYGGWSSSTGDADWGLRPLLYSKSFPPNLFNIAYYSSPVTDRAIEAGLATADPAKRAVAYKEAQAQVWKDAPWIFLGVDRLLAGQSKKLSGVYYLPDGGVLTEDAALD</sequence>
<dbReference type="InterPro" id="IPR023765">
    <property type="entry name" value="SBP_5_CS"/>
</dbReference>
<keyword evidence="5" id="KW-0813">Transport</keyword>
<comment type="caution">
    <text evidence="10">The sequence shown here is derived from an EMBL/GenBank/DDBJ whole genome shotgun (WGS) entry which is preliminary data.</text>
</comment>
<reference evidence="10" key="1">
    <citation type="submission" date="2022-09" db="EMBL/GenBank/DDBJ databases">
        <title>Rhodovastum sp. nov. RN2-1 isolated from soil in Seongnam, South Korea.</title>
        <authorList>
            <person name="Le N.T."/>
        </authorList>
    </citation>
    <scope>NUCLEOTIDE SEQUENCE</scope>
    <source>
        <strain evidence="10">RN2-1</strain>
    </source>
</reference>
<dbReference type="AlphaFoldDB" id="A0AA42CDB2"/>
<organism evidence="10 11">
    <name type="scientific">Limobrevibacterium gyesilva</name>
    <dbReference type="NCBI Taxonomy" id="2991712"/>
    <lineage>
        <taxon>Bacteria</taxon>
        <taxon>Pseudomonadati</taxon>
        <taxon>Pseudomonadota</taxon>
        <taxon>Alphaproteobacteria</taxon>
        <taxon>Acetobacterales</taxon>
        <taxon>Acetobacteraceae</taxon>
        <taxon>Limobrevibacterium</taxon>
    </lineage>
</organism>
<dbReference type="InterPro" id="IPR030678">
    <property type="entry name" value="Peptide/Ni-bd"/>
</dbReference>
<feature type="domain" description="Solute-binding protein family 5" evidence="9">
    <location>
        <begin position="68"/>
        <end position="424"/>
    </location>
</feature>
<dbReference type="InterPro" id="IPR000914">
    <property type="entry name" value="SBP_5_dom"/>
</dbReference>
<keyword evidence="11" id="KW-1185">Reference proteome</keyword>
<dbReference type="CDD" id="cd08499">
    <property type="entry name" value="PBP2_Ylib_like"/>
    <property type="match status" value="1"/>
</dbReference>
<evidence type="ECO:0000256" key="2">
    <source>
        <dbReference type="ARBA" id="ARBA00004418"/>
    </source>
</evidence>
<keyword evidence="6 8" id="KW-0732">Signal</keyword>
<dbReference type="Pfam" id="PF00496">
    <property type="entry name" value="SBP_bac_5"/>
    <property type="match status" value="1"/>
</dbReference>
<name>A0AA42CDB2_9PROT</name>
<dbReference type="InterPro" id="IPR039424">
    <property type="entry name" value="SBP_5"/>
</dbReference>
<evidence type="ECO:0000256" key="4">
    <source>
        <dbReference type="ARBA" id="ARBA00017393"/>
    </source>
</evidence>
<evidence type="ECO:0000313" key="10">
    <source>
        <dbReference type="EMBL" id="MCW3473569.1"/>
    </source>
</evidence>
<protein>
    <recommendedName>
        <fullName evidence="4">Glutathione-binding protein GsiB</fullName>
    </recommendedName>
</protein>
<comment type="function">
    <text evidence="1">Part of the ABC transporter complex GsiABCD involved in glutathione import. Binds glutathione.</text>
</comment>
<feature type="signal peptide" evidence="8">
    <location>
        <begin position="1"/>
        <end position="24"/>
    </location>
</feature>
<dbReference type="GO" id="GO:0043190">
    <property type="term" value="C:ATP-binding cassette (ABC) transporter complex"/>
    <property type="evidence" value="ECO:0007669"/>
    <property type="project" value="InterPro"/>
</dbReference>
<evidence type="ECO:0000256" key="3">
    <source>
        <dbReference type="ARBA" id="ARBA00005695"/>
    </source>
</evidence>
<comment type="subcellular location">
    <subcellularLocation>
        <location evidence="2">Periplasm</location>
    </subcellularLocation>
</comment>
<dbReference type="PANTHER" id="PTHR30290">
    <property type="entry name" value="PERIPLASMIC BINDING COMPONENT OF ABC TRANSPORTER"/>
    <property type="match status" value="1"/>
</dbReference>
<dbReference type="SUPFAM" id="SSF53850">
    <property type="entry name" value="Periplasmic binding protein-like II"/>
    <property type="match status" value="1"/>
</dbReference>
<evidence type="ECO:0000256" key="6">
    <source>
        <dbReference type="ARBA" id="ARBA00022729"/>
    </source>
</evidence>
<feature type="chain" id="PRO_5041318766" description="Glutathione-binding protein GsiB" evidence="8">
    <location>
        <begin position="25"/>
        <end position="509"/>
    </location>
</feature>